<dbReference type="EMBL" id="JAATJA010000005">
    <property type="protein sequence ID" value="NJB69422.1"/>
    <property type="molecule type" value="Genomic_DNA"/>
</dbReference>
<evidence type="ECO:0000259" key="1">
    <source>
        <dbReference type="Pfam" id="PF07238"/>
    </source>
</evidence>
<feature type="domain" description="PilZ" evidence="1">
    <location>
        <begin position="5"/>
        <end position="126"/>
    </location>
</feature>
<reference evidence="2 3" key="1">
    <citation type="submission" date="2020-03" db="EMBL/GenBank/DDBJ databases">
        <title>Genomic Encyclopedia of Type Strains, Phase IV (KMG-IV): sequencing the most valuable type-strain genomes for metagenomic binning, comparative biology and taxonomic classification.</title>
        <authorList>
            <person name="Goeker M."/>
        </authorList>
    </citation>
    <scope>NUCLEOTIDE SEQUENCE [LARGE SCALE GENOMIC DNA]</scope>
    <source>
        <strain evidence="2 3">DSM 24233</strain>
    </source>
</reference>
<comment type="caution">
    <text evidence="2">The sequence shown here is derived from an EMBL/GenBank/DDBJ whole genome shotgun (WGS) entry which is preliminary data.</text>
</comment>
<gene>
    <name evidence="2" type="ORF">GGQ74_003124</name>
</gene>
<evidence type="ECO:0000313" key="2">
    <source>
        <dbReference type="EMBL" id="NJB69422.1"/>
    </source>
</evidence>
<organism evidence="2 3">
    <name type="scientific">Desulfobaculum xiamenense</name>
    <dbReference type="NCBI Taxonomy" id="995050"/>
    <lineage>
        <taxon>Bacteria</taxon>
        <taxon>Pseudomonadati</taxon>
        <taxon>Thermodesulfobacteriota</taxon>
        <taxon>Desulfovibrionia</taxon>
        <taxon>Desulfovibrionales</taxon>
        <taxon>Desulfovibrionaceae</taxon>
        <taxon>Desulfobaculum</taxon>
    </lineage>
</organism>
<keyword evidence="2" id="KW-0282">Flagellum</keyword>
<dbReference type="AlphaFoldDB" id="A0A846QSA6"/>
<dbReference type="GO" id="GO:0035438">
    <property type="term" value="F:cyclic-di-GMP binding"/>
    <property type="evidence" value="ECO:0007669"/>
    <property type="project" value="InterPro"/>
</dbReference>
<name>A0A846QSA6_9BACT</name>
<dbReference type="Gene3D" id="2.40.10.220">
    <property type="entry name" value="predicted glycosyltransferase like domains"/>
    <property type="match status" value="1"/>
</dbReference>
<sequence>MTSNDRRQETRLPKNFRVELREFRFPLARQPKHEVCCADISAGGMSVECGRKFQEGDKLQVKIYIPSLNKFHPGFFKVFESDAGQYLQAIAEVVRVQDIMPLTRYKHGIRFLDVDYDDLQALRSFIGKSV</sequence>
<protein>
    <submittedName>
        <fullName evidence="2">C-di-GMP-binding flagellar brake protein YcgR</fullName>
    </submittedName>
</protein>
<keyword evidence="2" id="KW-0969">Cilium</keyword>
<dbReference type="Pfam" id="PF07238">
    <property type="entry name" value="PilZ"/>
    <property type="match status" value="1"/>
</dbReference>
<keyword evidence="3" id="KW-1185">Reference proteome</keyword>
<keyword evidence="2" id="KW-0966">Cell projection</keyword>
<dbReference type="RefSeq" id="WP_167942511.1">
    <property type="nucleotide sequence ID" value="NZ_JAATJA010000005.1"/>
</dbReference>
<dbReference type="InterPro" id="IPR009875">
    <property type="entry name" value="PilZ_domain"/>
</dbReference>
<proteinExistence type="predicted"/>
<dbReference type="SUPFAM" id="SSF141371">
    <property type="entry name" value="PilZ domain-like"/>
    <property type="match status" value="1"/>
</dbReference>
<accession>A0A846QSA6</accession>
<evidence type="ECO:0000313" key="3">
    <source>
        <dbReference type="Proteomes" id="UP000580856"/>
    </source>
</evidence>
<dbReference type="Proteomes" id="UP000580856">
    <property type="component" value="Unassembled WGS sequence"/>
</dbReference>